<dbReference type="EMBL" id="CAXLJM020000072">
    <property type="protein sequence ID" value="CAL8127604.1"/>
    <property type="molecule type" value="Genomic_DNA"/>
</dbReference>
<feature type="transmembrane region" description="Helical" evidence="8">
    <location>
        <begin position="507"/>
        <end position="525"/>
    </location>
</feature>
<dbReference type="PANTHER" id="PTHR11616">
    <property type="entry name" value="SODIUM/CHLORIDE DEPENDENT TRANSPORTER"/>
    <property type="match status" value="1"/>
</dbReference>
<feature type="transmembrane region" description="Helical" evidence="8">
    <location>
        <begin position="466"/>
        <end position="486"/>
    </location>
</feature>
<dbReference type="Proteomes" id="UP001642540">
    <property type="component" value="Unassembled WGS sequence"/>
</dbReference>
<organism evidence="9 10">
    <name type="scientific">Orchesella dallaii</name>
    <dbReference type="NCBI Taxonomy" id="48710"/>
    <lineage>
        <taxon>Eukaryota</taxon>
        <taxon>Metazoa</taxon>
        <taxon>Ecdysozoa</taxon>
        <taxon>Arthropoda</taxon>
        <taxon>Hexapoda</taxon>
        <taxon>Collembola</taxon>
        <taxon>Entomobryomorpha</taxon>
        <taxon>Entomobryoidea</taxon>
        <taxon>Orchesellidae</taxon>
        <taxon>Orchesellinae</taxon>
        <taxon>Orchesella</taxon>
    </lineage>
</organism>
<evidence type="ECO:0000256" key="2">
    <source>
        <dbReference type="ARBA" id="ARBA00006459"/>
    </source>
</evidence>
<feature type="transmembrane region" description="Helical" evidence="8">
    <location>
        <begin position="554"/>
        <end position="572"/>
    </location>
</feature>
<keyword evidence="5" id="KW-0769">Symport</keyword>
<feature type="transmembrane region" description="Helical" evidence="8">
    <location>
        <begin position="78"/>
        <end position="99"/>
    </location>
</feature>
<feature type="transmembrane region" description="Helical" evidence="8">
    <location>
        <begin position="315"/>
        <end position="336"/>
    </location>
</feature>
<feature type="transmembrane region" description="Helical" evidence="8">
    <location>
        <begin position="430"/>
        <end position="454"/>
    </location>
</feature>
<evidence type="ECO:0000256" key="6">
    <source>
        <dbReference type="ARBA" id="ARBA00022989"/>
    </source>
</evidence>
<name>A0ABP1RGI9_9HEXA</name>
<evidence type="ECO:0000256" key="4">
    <source>
        <dbReference type="ARBA" id="ARBA00022692"/>
    </source>
</evidence>
<dbReference type="Pfam" id="PF00209">
    <property type="entry name" value="SNF"/>
    <property type="match status" value="1"/>
</dbReference>
<keyword evidence="6 8" id="KW-1133">Transmembrane helix</keyword>
<evidence type="ECO:0000313" key="10">
    <source>
        <dbReference type="Proteomes" id="UP001642540"/>
    </source>
</evidence>
<evidence type="ECO:0000256" key="3">
    <source>
        <dbReference type="ARBA" id="ARBA00022448"/>
    </source>
</evidence>
<accession>A0ABP1RGI9</accession>
<evidence type="ECO:0000256" key="8">
    <source>
        <dbReference type="SAM" id="Phobius"/>
    </source>
</evidence>
<keyword evidence="4 8" id="KW-0812">Transmembrane</keyword>
<dbReference type="PRINTS" id="PR00176">
    <property type="entry name" value="NANEUSMPORT"/>
</dbReference>
<proteinExistence type="inferred from homology"/>
<evidence type="ECO:0000313" key="9">
    <source>
        <dbReference type="EMBL" id="CAL8127604.1"/>
    </source>
</evidence>
<evidence type="ECO:0000256" key="7">
    <source>
        <dbReference type="ARBA" id="ARBA00023136"/>
    </source>
</evidence>
<protein>
    <submittedName>
        <fullName evidence="9">Uncharacterized protein</fullName>
    </submittedName>
</protein>
<dbReference type="SUPFAM" id="SSF161070">
    <property type="entry name" value="SNF-like"/>
    <property type="match status" value="1"/>
</dbReference>
<gene>
    <name evidence="9" type="ORF">ODALV1_LOCUS21910</name>
</gene>
<keyword evidence="10" id="KW-1185">Reference proteome</keyword>
<keyword evidence="3" id="KW-0813">Transport</keyword>
<reference evidence="9 10" key="1">
    <citation type="submission" date="2024-08" db="EMBL/GenBank/DDBJ databases">
        <authorList>
            <person name="Cucini C."/>
            <person name="Frati F."/>
        </authorList>
    </citation>
    <scope>NUCLEOTIDE SEQUENCE [LARGE SCALE GENOMIC DNA]</scope>
</reference>
<dbReference type="InterPro" id="IPR000175">
    <property type="entry name" value="Na/ntran_symport"/>
</dbReference>
<comment type="caution">
    <text evidence="9">The sequence shown here is derived from an EMBL/GenBank/DDBJ whole genome shotgun (WGS) entry which is preliminary data.</text>
</comment>
<feature type="transmembrane region" description="Helical" evidence="8">
    <location>
        <begin position="278"/>
        <end position="303"/>
    </location>
</feature>
<dbReference type="PROSITE" id="PS50267">
    <property type="entry name" value="NA_NEUROTRAN_SYMP_3"/>
    <property type="match status" value="1"/>
</dbReference>
<evidence type="ECO:0000256" key="5">
    <source>
        <dbReference type="ARBA" id="ARBA00022847"/>
    </source>
</evidence>
<evidence type="ECO:0000256" key="1">
    <source>
        <dbReference type="ARBA" id="ARBA00004141"/>
    </source>
</evidence>
<dbReference type="InterPro" id="IPR037272">
    <property type="entry name" value="SNS_sf"/>
</dbReference>
<keyword evidence="7 8" id="KW-0472">Membrane</keyword>
<feature type="transmembrane region" description="Helical" evidence="8">
    <location>
        <begin position="111"/>
        <end position="137"/>
    </location>
</feature>
<feature type="transmembrane region" description="Helical" evidence="8">
    <location>
        <begin position="208"/>
        <end position="227"/>
    </location>
</feature>
<dbReference type="NCBIfam" id="NF037979">
    <property type="entry name" value="Na_transp"/>
    <property type="match status" value="1"/>
</dbReference>
<comment type="subcellular location">
    <subcellularLocation>
        <location evidence="1">Membrane</location>
        <topology evidence="1">Multi-pass membrane protein</topology>
    </subcellularLocation>
</comment>
<comment type="similarity">
    <text evidence="2">Belongs to the sodium:neurotransmitter symporter (SNF) (TC 2.A.22) family.</text>
</comment>
<feature type="transmembrane region" description="Helical" evidence="8">
    <location>
        <begin position="391"/>
        <end position="409"/>
    </location>
</feature>
<sequence>MGSIANQNRSSLSFSSSTSIYSENVTEGGDGSVTELVEKRATWASKIPYILTLVGYTIGFGDVWRFPHILHSNGGVAFLVPYLIMLVIEGIPLFLLELAVGQRMRKGPVGVFSLISPYLSGIGLSCGMICYVVGFYYNTLSAWVLAFLVDSFRSELPWKNCSTATSFGSAALLKECELSGHASKYYWFHHILKISTSIEEVGEFNGKLAIYLIIGWFLIGLIILNGIKTIEVIVYFTSTLPIMTFCCVLIANHFLDGWEYAYTILWKPDWNVLYDPQVWMVAATQTFFSLGLSFGSLIVFASFVPPKNNCYKDAVSISCVNTIISILATVAIFPVLASQGYLEFNECVEAANSTINNCDLEFEVKNTGEGASLLFIAFAEAANHMPWYPPLWSVFFFLTFYAIGINSTFGMVEGAVMTIIDMKIVTWPRWVLTCLVVGSLMGLSMLFAFGWGFYVLEYLDAYFASWSLLVVGLLEVISIGWVYGLARFSYDIKLMTGKTIDKFMLICLRYLSPILISLLIFGSIYQQLIGSGGFQYDRFNPSVGDVEDDQYPSYVVWIGFLLPVFCLLLIPLQSFSKWLNRPILRNGSGLPGSLNDVDFPEDELRVERGLEKDDDVINLFDDVERVVIGNDAIDKLRVHLEQMKMTRRNSSRV</sequence>
<dbReference type="PANTHER" id="PTHR11616:SF182">
    <property type="entry name" value="TRANSPORTER"/>
    <property type="match status" value="1"/>
</dbReference>
<feature type="transmembrane region" description="Helical" evidence="8">
    <location>
        <begin position="47"/>
        <end position="66"/>
    </location>
</feature>
<feature type="transmembrane region" description="Helical" evidence="8">
    <location>
        <begin position="234"/>
        <end position="255"/>
    </location>
</feature>